<dbReference type="GO" id="GO:0005737">
    <property type="term" value="C:cytoplasm"/>
    <property type="evidence" value="ECO:0007669"/>
    <property type="project" value="Ensembl"/>
</dbReference>
<comment type="catalytic activity">
    <reaction evidence="1">
        <text>Thiol-dependent hydrolysis of ester, thioester, amide, peptide and isopeptide bonds formed by the C-terminal Gly of ubiquitin (a 76-residue protein attached to proteins as an intracellular targeting signal).</text>
        <dbReference type="EC" id="3.4.19.12"/>
    </reaction>
</comment>
<evidence type="ECO:0000256" key="5">
    <source>
        <dbReference type="ARBA" id="ARBA00022801"/>
    </source>
</evidence>
<dbReference type="InterPro" id="IPR040053">
    <property type="entry name" value="JOSD1/2"/>
</dbReference>
<evidence type="ECO:0000313" key="8">
    <source>
        <dbReference type="Ensembl" id="ENSCABP00000019382.1"/>
    </source>
</evidence>
<evidence type="ECO:0000313" key="9">
    <source>
        <dbReference type="Proteomes" id="UP000694404"/>
    </source>
</evidence>
<keyword evidence="4" id="KW-0833">Ubl conjugation pathway</keyword>
<keyword evidence="3" id="KW-0645">Protease</keyword>
<dbReference type="GO" id="GO:0006508">
    <property type="term" value="P:proteolysis"/>
    <property type="evidence" value="ECO:0007669"/>
    <property type="project" value="UniProtKB-KW"/>
</dbReference>
<dbReference type="GO" id="GO:0016579">
    <property type="term" value="P:protein deubiquitination"/>
    <property type="evidence" value="ECO:0007669"/>
    <property type="project" value="Ensembl"/>
</dbReference>
<keyword evidence="9" id="KW-1185">Reference proteome</keyword>
<keyword evidence="5" id="KW-0378">Hydrolase</keyword>
<evidence type="ECO:0000259" key="7">
    <source>
        <dbReference type="PROSITE" id="PS50957"/>
    </source>
</evidence>
<gene>
    <name evidence="8" type="primary">JOSD2</name>
</gene>
<evidence type="ECO:0000256" key="1">
    <source>
        <dbReference type="ARBA" id="ARBA00000707"/>
    </source>
</evidence>
<evidence type="ECO:0000256" key="3">
    <source>
        <dbReference type="ARBA" id="ARBA00022670"/>
    </source>
</evidence>
<dbReference type="PROSITE" id="PS50957">
    <property type="entry name" value="JOSEPHIN"/>
    <property type="match status" value="1"/>
</dbReference>
<reference evidence="8" key="1">
    <citation type="submission" date="2025-08" db="UniProtKB">
        <authorList>
            <consortium name="Ensembl"/>
        </authorList>
    </citation>
    <scope>IDENTIFICATION</scope>
</reference>
<dbReference type="EC" id="3.4.19.12" evidence="2"/>
<dbReference type="OMA" id="TRTHCIC"/>
<dbReference type="SMART" id="SM01246">
    <property type="entry name" value="Josephin"/>
    <property type="match status" value="1"/>
</dbReference>
<reference evidence="8" key="2">
    <citation type="submission" date="2025-09" db="UniProtKB">
        <authorList>
            <consortium name="Ensembl"/>
        </authorList>
    </citation>
    <scope>IDENTIFICATION</scope>
</reference>
<sequence length="153" mass="16552">NILGLEDAPWCLSLSICLPLPAAYPPIVSPSGCFSGATPPAHRSWCNPWFYPPAGRPLEQLALSRVHGFIVNVPSNVSLGFVSLPVRRKHWIAVRQVGGTYYNLDSKLKAPACVGGEGELRAFLQDFLSQGPCEVLLVVSRAVEESGGWLNPE</sequence>
<dbReference type="GeneTree" id="ENSGT00390000009228"/>
<dbReference type="Ensembl" id="ENSCABT00000021240.1">
    <property type="protein sequence ID" value="ENSCABP00000019382.1"/>
    <property type="gene ID" value="ENSCABG00000014311.1"/>
</dbReference>
<evidence type="ECO:0000256" key="2">
    <source>
        <dbReference type="ARBA" id="ARBA00012759"/>
    </source>
</evidence>
<dbReference type="Pfam" id="PF02099">
    <property type="entry name" value="Josephin"/>
    <property type="match status" value="1"/>
</dbReference>
<evidence type="ECO:0000256" key="4">
    <source>
        <dbReference type="ARBA" id="ARBA00022786"/>
    </source>
</evidence>
<comment type="caution">
    <text evidence="6">Lacks conserved residue(s) required for the propagation of feature annotation.</text>
</comment>
<proteinExistence type="predicted"/>
<dbReference type="AlphaFoldDB" id="A0A8C0HA71"/>
<name>A0A8C0HA71_CHEAB</name>
<evidence type="ECO:0000256" key="6">
    <source>
        <dbReference type="PROSITE-ProRule" id="PRU00331"/>
    </source>
</evidence>
<dbReference type="InterPro" id="IPR006155">
    <property type="entry name" value="Josephin"/>
</dbReference>
<protein>
    <recommendedName>
        <fullName evidence="2">ubiquitinyl hydrolase 1</fullName>
        <ecNumber evidence="2">3.4.19.12</ecNumber>
    </recommendedName>
</protein>
<dbReference type="Gene3D" id="3.90.70.40">
    <property type="match status" value="1"/>
</dbReference>
<accession>A0A8C0HA71</accession>
<dbReference type="PANTHER" id="PTHR13291">
    <property type="entry name" value="JOSEPHIN 1, 2"/>
    <property type="match status" value="1"/>
</dbReference>
<dbReference type="PANTHER" id="PTHR13291:SF2">
    <property type="entry name" value="JOSEPHIN-2"/>
    <property type="match status" value="1"/>
</dbReference>
<dbReference type="Proteomes" id="UP000694404">
    <property type="component" value="Unplaced"/>
</dbReference>
<dbReference type="GO" id="GO:0004843">
    <property type="term" value="F:cysteine-type deubiquitinase activity"/>
    <property type="evidence" value="ECO:0007669"/>
    <property type="project" value="UniProtKB-EC"/>
</dbReference>
<organism evidence="8 9">
    <name type="scientific">Chelonoidis abingdonii</name>
    <name type="common">Abingdon island giant tortoise</name>
    <name type="synonym">Testudo abingdonii</name>
    <dbReference type="NCBI Taxonomy" id="106734"/>
    <lineage>
        <taxon>Eukaryota</taxon>
        <taxon>Metazoa</taxon>
        <taxon>Chordata</taxon>
        <taxon>Craniata</taxon>
        <taxon>Vertebrata</taxon>
        <taxon>Euteleostomi</taxon>
        <taxon>Archelosauria</taxon>
        <taxon>Testudinata</taxon>
        <taxon>Testudines</taxon>
        <taxon>Cryptodira</taxon>
        <taxon>Durocryptodira</taxon>
        <taxon>Testudinoidea</taxon>
        <taxon>Testudinidae</taxon>
        <taxon>Chelonoidis</taxon>
    </lineage>
</organism>
<feature type="domain" description="Josephin" evidence="7">
    <location>
        <begin position="1"/>
        <end position="153"/>
    </location>
</feature>